<proteinExistence type="predicted"/>
<protein>
    <submittedName>
        <fullName evidence="1">Uncharacterized protein</fullName>
    </submittedName>
</protein>
<comment type="caution">
    <text evidence="1">The sequence shown here is derived from an EMBL/GenBank/DDBJ whole genome shotgun (WGS) entry which is preliminary data.</text>
</comment>
<dbReference type="AlphaFoldDB" id="A0A2V1H734"/>
<dbReference type="Proteomes" id="UP000244906">
    <property type="component" value="Unassembled WGS sequence"/>
</dbReference>
<name>A0A2V1H734_9GAMM</name>
<gene>
    <name evidence="1" type="ORF">DC094_04360</name>
</gene>
<evidence type="ECO:0000313" key="2">
    <source>
        <dbReference type="Proteomes" id="UP000244906"/>
    </source>
</evidence>
<dbReference type="EMBL" id="QDDL01000001">
    <property type="protein sequence ID" value="PVZ72252.1"/>
    <property type="molecule type" value="Genomic_DNA"/>
</dbReference>
<organism evidence="1 2">
    <name type="scientific">Pelagibaculum spongiae</name>
    <dbReference type="NCBI Taxonomy" id="2080658"/>
    <lineage>
        <taxon>Bacteria</taxon>
        <taxon>Pseudomonadati</taxon>
        <taxon>Pseudomonadota</taxon>
        <taxon>Gammaproteobacteria</taxon>
        <taxon>Oceanospirillales</taxon>
        <taxon>Pelagibaculum</taxon>
    </lineage>
</organism>
<sequence>MDSSESDGSAGSAGENLVEAQQNLEPHGPFIGVDTIEQTVSLSVGLFGVLAEKSLEREWKSCLFQNGKPQMLLGNLGALAITFIQTGCNFKRFLEYMTEKETNPSLEAVYQSYRMILKRNDEMGDIGARFFKGFLYSPPSTIKMSDFVSYFKAVAQKKGCVALVNVAYPSARRYFVFAQNEHSAVFFDPLVGKFGVEYVNDKKFKVSNYSNYFFREISDDYLLKSGVIDRHSNAKVIILKPLDQQDSSQPFKPV</sequence>
<evidence type="ECO:0000313" key="1">
    <source>
        <dbReference type="EMBL" id="PVZ72252.1"/>
    </source>
</evidence>
<reference evidence="1 2" key="1">
    <citation type="submission" date="2018-04" db="EMBL/GenBank/DDBJ databases">
        <title>Thalassorhabdus spongiae gen. nov., sp. nov., isolated from a marine sponge in South-West Iceland.</title>
        <authorList>
            <person name="Knobloch S."/>
            <person name="Daussin A."/>
            <person name="Johannsson R."/>
            <person name="Marteinsson V.T."/>
        </authorList>
    </citation>
    <scope>NUCLEOTIDE SEQUENCE [LARGE SCALE GENOMIC DNA]</scope>
    <source>
        <strain evidence="1 2">Hp12</strain>
    </source>
</reference>
<keyword evidence="2" id="KW-1185">Reference proteome</keyword>
<accession>A0A2V1H734</accession>
<dbReference type="RefSeq" id="WP_116685838.1">
    <property type="nucleotide sequence ID" value="NZ_CAWNYD010000001.1"/>
</dbReference>